<dbReference type="InParanoid" id="A0A084QTK3"/>
<dbReference type="Proteomes" id="UP000028524">
    <property type="component" value="Unassembled WGS sequence"/>
</dbReference>
<organism evidence="3 4">
    <name type="scientific">Stachybotrys chlorohalonatus (strain IBT 40285)</name>
    <dbReference type="NCBI Taxonomy" id="1283841"/>
    <lineage>
        <taxon>Eukaryota</taxon>
        <taxon>Fungi</taxon>
        <taxon>Dikarya</taxon>
        <taxon>Ascomycota</taxon>
        <taxon>Pezizomycotina</taxon>
        <taxon>Sordariomycetes</taxon>
        <taxon>Hypocreomycetidae</taxon>
        <taxon>Hypocreales</taxon>
        <taxon>Stachybotryaceae</taxon>
        <taxon>Stachybotrys</taxon>
    </lineage>
</organism>
<dbReference type="OMA" id="YYMLEAY"/>
<feature type="region of interest" description="Disordered" evidence="1">
    <location>
        <begin position="23"/>
        <end position="43"/>
    </location>
</feature>
<keyword evidence="4" id="KW-1185">Reference proteome</keyword>
<gene>
    <name evidence="3" type="ORF">S40285_10675</name>
</gene>
<evidence type="ECO:0000256" key="1">
    <source>
        <dbReference type="SAM" id="MobiDB-lite"/>
    </source>
</evidence>
<name>A0A084QTK3_STAC4</name>
<feature type="compositionally biased region" description="Basic residues" evidence="1">
    <location>
        <begin position="34"/>
        <end position="43"/>
    </location>
</feature>
<reference evidence="3 4" key="1">
    <citation type="journal article" date="2014" name="BMC Genomics">
        <title>Comparative genome sequencing reveals chemotype-specific gene clusters in the toxigenic black mold Stachybotrys.</title>
        <authorList>
            <person name="Semeiks J."/>
            <person name="Borek D."/>
            <person name="Otwinowski Z."/>
            <person name="Grishin N.V."/>
        </authorList>
    </citation>
    <scope>NUCLEOTIDE SEQUENCE [LARGE SCALE GENOMIC DNA]</scope>
    <source>
        <strain evidence="3 4">IBT 40285</strain>
    </source>
</reference>
<protein>
    <recommendedName>
        <fullName evidence="2">F-box domain-containing protein</fullName>
    </recommendedName>
</protein>
<dbReference type="EMBL" id="KL660211">
    <property type="protein sequence ID" value="KFA67288.1"/>
    <property type="molecule type" value="Genomic_DNA"/>
</dbReference>
<dbReference type="OrthoDB" id="3642468at2759"/>
<dbReference type="PROSITE" id="PS50181">
    <property type="entry name" value="FBOX"/>
    <property type="match status" value="1"/>
</dbReference>
<sequence length="406" mass="46511">MRKDQEHGDEDLEPLVDTTEALKLHSKRTERAQKKQSLKARKPSRKQANILQLPVELALQIVVLLRPSDVLSLAQVDREHHYFIDSEEPRIAYAISSWRYDCLRRCFRLPVLMTDVDPAIHAALQHEERQELLAIHKKPYQHVQPPDAARICTCLTCVLRWSALCIAVDFAHWQDDLDNGEPIPMIPRGQQPVWNEARLSVNADKVWRALRRPLWHARVLEAHLASTVRSIRRHAVNRGNQRRRFAMNSAEAASGTDAFLELNGPPTLDFPFHRDAYYMLEAYLPNRSWNGDVGCWMYVPAEQHDADLQFVILWAQKRADREARETLERAGVKAGAWRIRDPRSPYDAPDNDLVTLHKGFQCLIRLEHLEILMLVSSGGNVKVASRETGFQSSSFESGTSTTETVT</sequence>
<proteinExistence type="predicted"/>
<dbReference type="InterPro" id="IPR001810">
    <property type="entry name" value="F-box_dom"/>
</dbReference>
<dbReference type="HOGENOM" id="CLU_047427_0_0_1"/>
<evidence type="ECO:0000313" key="4">
    <source>
        <dbReference type="Proteomes" id="UP000028524"/>
    </source>
</evidence>
<feature type="domain" description="F-box" evidence="2">
    <location>
        <begin position="47"/>
        <end position="101"/>
    </location>
</feature>
<feature type="compositionally biased region" description="Basic and acidic residues" evidence="1">
    <location>
        <begin position="23"/>
        <end position="33"/>
    </location>
</feature>
<accession>A0A084QTK3</accession>
<dbReference type="AlphaFoldDB" id="A0A084QTK3"/>
<evidence type="ECO:0000313" key="3">
    <source>
        <dbReference type="EMBL" id="KFA67288.1"/>
    </source>
</evidence>
<dbReference type="STRING" id="1283841.A0A084QTK3"/>
<evidence type="ECO:0000259" key="2">
    <source>
        <dbReference type="PROSITE" id="PS50181"/>
    </source>
</evidence>